<evidence type="ECO:0000313" key="3">
    <source>
        <dbReference type="Proteomes" id="UP000628448"/>
    </source>
</evidence>
<dbReference type="Proteomes" id="UP000628448">
    <property type="component" value="Unassembled WGS sequence"/>
</dbReference>
<feature type="signal peptide" evidence="1">
    <location>
        <begin position="1"/>
        <end position="18"/>
    </location>
</feature>
<keyword evidence="3" id="KW-1185">Reference proteome</keyword>
<dbReference type="PROSITE" id="PS51257">
    <property type="entry name" value="PROKAR_LIPOPROTEIN"/>
    <property type="match status" value="1"/>
</dbReference>
<dbReference type="EMBL" id="JADWYR010000001">
    <property type="protein sequence ID" value="MBG9376349.1"/>
    <property type="molecule type" value="Genomic_DNA"/>
</dbReference>
<proteinExistence type="predicted"/>
<name>A0A931GXQ7_9BACT</name>
<evidence type="ECO:0008006" key="4">
    <source>
        <dbReference type="Google" id="ProtNLM"/>
    </source>
</evidence>
<organism evidence="2 3">
    <name type="scientific">Panacibacter microcysteis</name>
    <dbReference type="NCBI Taxonomy" id="2793269"/>
    <lineage>
        <taxon>Bacteria</taxon>
        <taxon>Pseudomonadati</taxon>
        <taxon>Bacteroidota</taxon>
        <taxon>Chitinophagia</taxon>
        <taxon>Chitinophagales</taxon>
        <taxon>Chitinophagaceae</taxon>
        <taxon>Panacibacter</taxon>
    </lineage>
</organism>
<sequence length="137" mass="15031">MKKAAFVFVCLAALAACRKDLTVLKDDLNGTWELKRSFSGWAGERVYEPGNGNTVRFSENTYTSVVVYADTTYTTEGTFSLTKGKPSCITEGDDRALINFDNSIFENTISIVDNELTISNTECIADGGSSTYRRIAP</sequence>
<keyword evidence="1" id="KW-0732">Signal</keyword>
<accession>A0A931GXQ7</accession>
<reference evidence="2" key="1">
    <citation type="submission" date="2020-11" db="EMBL/GenBank/DDBJ databases">
        <title>Bacterial whole genome sequence for Panacibacter sp. DH6.</title>
        <authorList>
            <person name="Le V."/>
            <person name="Ko S."/>
            <person name="Ahn C.-Y."/>
            <person name="Oh H.-M."/>
        </authorList>
    </citation>
    <scope>NUCLEOTIDE SEQUENCE</scope>
    <source>
        <strain evidence="2">DH6</strain>
    </source>
</reference>
<gene>
    <name evidence="2" type="ORF">I5907_08895</name>
</gene>
<evidence type="ECO:0000256" key="1">
    <source>
        <dbReference type="SAM" id="SignalP"/>
    </source>
</evidence>
<comment type="caution">
    <text evidence="2">The sequence shown here is derived from an EMBL/GenBank/DDBJ whole genome shotgun (WGS) entry which is preliminary data.</text>
</comment>
<feature type="chain" id="PRO_5037966274" description="Lipocalin-like domain-containing protein" evidence="1">
    <location>
        <begin position="19"/>
        <end position="137"/>
    </location>
</feature>
<protein>
    <recommendedName>
        <fullName evidence="4">Lipocalin-like domain-containing protein</fullName>
    </recommendedName>
</protein>
<evidence type="ECO:0000313" key="2">
    <source>
        <dbReference type="EMBL" id="MBG9376349.1"/>
    </source>
</evidence>
<dbReference type="RefSeq" id="WP_196990362.1">
    <property type="nucleotide sequence ID" value="NZ_JADWYR010000001.1"/>
</dbReference>
<dbReference type="AlphaFoldDB" id="A0A931GXQ7"/>